<reference evidence="2" key="1">
    <citation type="journal article" date="2015" name="Nature">
        <title>Complex archaea that bridge the gap between prokaryotes and eukaryotes.</title>
        <authorList>
            <person name="Spang A."/>
            <person name="Saw J.H."/>
            <person name="Jorgensen S.L."/>
            <person name="Zaremba-Niedzwiedzka K."/>
            <person name="Martijn J."/>
            <person name="Lind A.E."/>
            <person name="van Eijk R."/>
            <person name="Schleper C."/>
            <person name="Guy L."/>
            <person name="Ettema T.J."/>
        </authorList>
    </citation>
    <scope>NUCLEOTIDE SEQUENCE</scope>
</reference>
<organism evidence="2">
    <name type="scientific">marine sediment metagenome</name>
    <dbReference type="NCBI Taxonomy" id="412755"/>
    <lineage>
        <taxon>unclassified sequences</taxon>
        <taxon>metagenomes</taxon>
        <taxon>ecological metagenomes</taxon>
    </lineage>
</organism>
<name>A0A0F9FY92_9ZZZZ</name>
<evidence type="ECO:0000256" key="1">
    <source>
        <dbReference type="SAM" id="Coils"/>
    </source>
</evidence>
<dbReference type="AlphaFoldDB" id="A0A0F9FY92"/>
<gene>
    <name evidence="2" type="ORF">LCGC14_1895340</name>
</gene>
<accession>A0A0F9FY92</accession>
<proteinExistence type="predicted"/>
<keyword evidence="1" id="KW-0175">Coiled coil</keyword>
<feature type="coiled-coil region" evidence="1">
    <location>
        <begin position="7"/>
        <end position="41"/>
    </location>
</feature>
<evidence type="ECO:0000313" key="2">
    <source>
        <dbReference type="EMBL" id="KKL91374.1"/>
    </source>
</evidence>
<comment type="caution">
    <text evidence="2">The sequence shown here is derived from an EMBL/GenBank/DDBJ whole genome shotgun (WGS) entry which is preliminary data.</text>
</comment>
<protein>
    <submittedName>
        <fullName evidence="2">Uncharacterized protein</fullName>
    </submittedName>
</protein>
<sequence length="95" mass="11198">MDVNNRIKAIENRLTEIESEKDNLQQELNQLKKNLIKSEKTYYGKKIRETCLKTKNEKIKLFLSLFGCRKMFIQNFGKTKEKELKATPQSVKMNG</sequence>
<dbReference type="EMBL" id="LAZR01019749">
    <property type="protein sequence ID" value="KKL91374.1"/>
    <property type="molecule type" value="Genomic_DNA"/>
</dbReference>